<feature type="domain" description="PAS" evidence="19">
    <location>
        <begin position="284"/>
        <end position="354"/>
    </location>
</feature>
<dbReference type="CDD" id="cd00082">
    <property type="entry name" value="HisKA"/>
    <property type="match status" value="1"/>
</dbReference>
<dbReference type="FunFam" id="1.10.287.130:FF:000049">
    <property type="entry name" value="C4-dicarboxylate transport sensor protein DctB"/>
    <property type="match status" value="1"/>
</dbReference>
<feature type="transmembrane region" description="Helical" evidence="17">
    <location>
        <begin position="241"/>
        <end position="264"/>
    </location>
</feature>
<dbReference type="PANTHER" id="PTHR43065:SF42">
    <property type="entry name" value="TWO-COMPONENT SENSOR PPRA"/>
    <property type="match status" value="1"/>
</dbReference>
<evidence type="ECO:0000256" key="6">
    <source>
        <dbReference type="ARBA" id="ARBA00022553"/>
    </source>
</evidence>
<dbReference type="PRINTS" id="PR00344">
    <property type="entry name" value="BCTRLSENSOR"/>
</dbReference>
<keyword evidence="10" id="KW-0418">Kinase</keyword>
<dbReference type="NCBIfam" id="TIGR00229">
    <property type="entry name" value="sensory_box"/>
    <property type="match status" value="1"/>
</dbReference>
<evidence type="ECO:0000256" key="17">
    <source>
        <dbReference type="SAM" id="Phobius"/>
    </source>
</evidence>
<dbReference type="InterPro" id="IPR035965">
    <property type="entry name" value="PAS-like_dom_sf"/>
</dbReference>
<accession>A0A1C3EKP5</accession>
<evidence type="ECO:0000256" key="7">
    <source>
        <dbReference type="ARBA" id="ARBA00022679"/>
    </source>
</evidence>
<dbReference type="InterPro" id="IPR017055">
    <property type="entry name" value="Sig_transdc_His_kinase_DctB"/>
</dbReference>
<dbReference type="InterPro" id="IPR003661">
    <property type="entry name" value="HisK_dim/P_dom"/>
</dbReference>
<feature type="coiled-coil region" evidence="16">
    <location>
        <begin position="401"/>
        <end position="432"/>
    </location>
</feature>
<dbReference type="InterPro" id="IPR036097">
    <property type="entry name" value="HisK_dim/P_sf"/>
</dbReference>
<dbReference type="EC" id="2.7.13.3" evidence="3"/>
<dbReference type="SUPFAM" id="SSF55874">
    <property type="entry name" value="ATPase domain of HSP90 chaperone/DNA topoisomerase II/histidine kinase"/>
    <property type="match status" value="1"/>
</dbReference>
<dbReference type="STRING" id="1080227.A8L45_09020"/>
<name>A0A1C3EKP5_9GAMM</name>
<dbReference type="AlphaFoldDB" id="A0A1C3EKP5"/>
<dbReference type="InterPro" id="IPR004358">
    <property type="entry name" value="Sig_transdc_His_kin-like_C"/>
</dbReference>
<evidence type="ECO:0000256" key="8">
    <source>
        <dbReference type="ARBA" id="ARBA00022692"/>
    </source>
</evidence>
<dbReference type="GO" id="GO:0000155">
    <property type="term" value="F:phosphorelay sensor kinase activity"/>
    <property type="evidence" value="ECO:0007669"/>
    <property type="project" value="InterPro"/>
</dbReference>
<keyword evidence="7" id="KW-0808">Transferase</keyword>
<dbReference type="PROSITE" id="PS50109">
    <property type="entry name" value="HIS_KIN"/>
    <property type="match status" value="1"/>
</dbReference>
<evidence type="ECO:0000256" key="1">
    <source>
        <dbReference type="ARBA" id="ARBA00000085"/>
    </source>
</evidence>
<evidence type="ECO:0000256" key="14">
    <source>
        <dbReference type="ARBA" id="ARBA00023136"/>
    </source>
</evidence>
<dbReference type="GO" id="GO:0005524">
    <property type="term" value="F:ATP binding"/>
    <property type="evidence" value="ECO:0007669"/>
    <property type="project" value="UniProtKB-KW"/>
</dbReference>
<organism evidence="21 22">
    <name type="scientific">Veronia pacifica</name>
    <dbReference type="NCBI Taxonomy" id="1080227"/>
    <lineage>
        <taxon>Bacteria</taxon>
        <taxon>Pseudomonadati</taxon>
        <taxon>Pseudomonadota</taxon>
        <taxon>Gammaproteobacteria</taxon>
        <taxon>Vibrionales</taxon>
        <taxon>Vibrionaceae</taxon>
        <taxon>Veronia</taxon>
    </lineage>
</organism>
<dbReference type="InterPro" id="IPR003594">
    <property type="entry name" value="HATPase_dom"/>
</dbReference>
<evidence type="ECO:0000256" key="13">
    <source>
        <dbReference type="ARBA" id="ARBA00023012"/>
    </source>
</evidence>
<keyword evidence="4" id="KW-1003">Cell membrane</keyword>
<dbReference type="PROSITE" id="PS50113">
    <property type="entry name" value="PAC"/>
    <property type="match status" value="1"/>
</dbReference>
<keyword evidence="11" id="KW-0067">ATP-binding</keyword>
<proteinExistence type="predicted"/>
<dbReference type="InterPro" id="IPR005467">
    <property type="entry name" value="His_kinase_dom"/>
</dbReference>
<evidence type="ECO:0000256" key="15">
    <source>
        <dbReference type="ARBA" id="ARBA00073143"/>
    </source>
</evidence>
<keyword evidence="12 17" id="KW-1133">Transmembrane helix</keyword>
<evidence type="ECO:0000256" key="11">
    <source>
        <dbReference type="ARBA" id="ARBA00022840"/>
    </source>
</evidence>
<evidence type="ECO:0000256" key="2">
    <source>
        <dbReference type="ARBA" id="ARBA00004429"/>
    </source>
</evidence>
<protein>
    <recommendedName>
        <fullName evidence="15">C4-dicarboxylate transport sensor protein DctB</fullName>
        <ecNumber evidence="3">2.7.13.3</ecNumber>
    </recommendedName>
</protein>
<dbReference type="SUPFAM" id="SSF47384">
    <property type="entry name" value="Homodimeric domain of signal transducing histidine kinase"/>
    <property type="match status" value="1"/>
</dbReference>
<evidence type="ECO:0000259" key="20">
    <source>
        <dbReference type="PROSITE" id="PS50113"/>
    </source>
</evidence>
<dbReference type="GO" id="GO:0005886">
    <property type="term" value="C:plasma membrane"/>
    <property type="evidence" value="ECO:0007669"/>
    <property type="project" value="UniProtKB-SubCell"/>
</dbReference>
<dbReference type="InterPro" id="IPR000014">
    <property type="entry name" value="PAS"/>
</dbReference>
<sequence>MSVRNTVSDVLLASVHSEGEDRLLSYISDIRRVLGRYRVLPYLTSDNDSINQLLLGDPAAERESEAFLTHMDKAANTRGWYVFRSDGSLASASIEDYPDNKMLSSLFQRLEDSGGEVVTATDTTSTPVFHYFAAPLYGEGKLAGLSVIRFELNQLEESWSAANEHVFVSDMDGKFFLRVREDLPINLSSSVTQQRVELSGGYSISIMTLVDSNKSFLEQSVLLDDVNWRVYFLTPLDTIHAYANGSAAIALTLTVSLIALCLYLNERKRRLRTREQFQLAITDSEQQLRQIITGTNVGLIMLDRWGETLFINPMAQRYLTLSDSEARGFSLNQLFPDDERNEIINALLERLKDSDFVEMTGVEAHAQRSDGSTFPILFSITASPQASQKVYLVTILDISKRKKAEHALQELNSRLEQRVLERTAELESAKQTLIDQQKLAAMGKMSTAIVHELNQPLTGLKTLLSSNSLLIERQQMDTLRTNMAMVDTLIDRMAAMTSQLKTFAFNRPSELLPLSIYTLIDRVVLINQDRLERVMFSRKIEYGIPLIKGEAQRVEQAIGNLLSNAMDAVEGVKEPMIELKVKLKVCSDTKQKYVNLDVIDNGPGVSDQELGQIFEPFYTSKKMGEGLGIGLAITANSMRDIGGSIEAFRNNGQGMTFRLQFDVFSK</sequence>
<dbReference type="Proteomes" id="UP000094936">
    <property type="component" value="Unassembled WGS sequence"/>
</dbReference>
<reference evidence="21 22" key="1">
    <citation type="submission" date="2016-05" db="EMBL/GenBank/DDBJ databases">
        <title>Genomic Taxonomy of the Vibrionaceae.</title>
        <authorList>
            <person name="Gomez-Gil B."/>
            <person name="Enciso-Ibarra J."/>
        </authorList>
    </citation>
    <scope>NUCLEOTIDE SEQUENCE [LARGE SCALE GENOMIC DNA]</scope>
    <source>
        <strain evidence="21 22">CAIM 1920</strain>
    </source>
</reference>
<dbReference type="Pfam" id="PF02518">
    <property type="entry name" value="HATPase_c"/>
    <property type="match status" value="1"/>
</dbReference>
<keyword evidence="16" id="KW-0175">Coiled coil</keyword>
<feature type="domain" description="Histidine kinase" evidence="18">
    <location>
        <begin position="448"/>
        <end position="665"/>
    </location>
</feature>
<dbReference type="SUPFAM" id="SSF55785">
    <property type="entry name" value="PYP-like sensor domain (PAS domain)"/>
    <property type="match status" value="1"/>
</dbReference>
<dbReference type="Gene3D" id="3.30.565.10">
    <property type="entry name" value="Histidine kinase-like ATPase, C-terminal domain"/>
    <property type="match status" value="1"/>
</dbReference>
<keyword evidence="14 17" id="KW-0472">Membrane</keyword>
<dbReference type="PANTHER" id="PTHR43065">
    <property type="entry name" value="SENSOR HISTIDINE KINASE"/>
    <property type="match status" value="1"/>
</dbReference>
<feature type="domain" description="PAC" evidence="20">
    <location>
        <begin position="360"/>
        <end position="410"/>
    </location>
</feature>
<dbReference type="InterPro" id="IPR000700">
    <property type="entry name" value="PAS-assoc_C"/>
</dbReference>
<dbReference type="Gene3D" id="3.30.450.20">
    <property type="entry name" value="PAS domain"/>
    <property type="match status" value="1"/>
</dbReference>
<evidence type="ECO:0000256" key="4">
    <source>
        <dbReference type="ARBA" id="ARBA00022475"/>
    </source>
</evidence>
<dbReference type="CDD" id="cd00075">
    <property type="entry name" value="HATPase"/>
    <property type="match status" value="1"/>
</dbReference>
<dbReference type="EMBL" id="LYBM01000013">
    <property type="protein sequence ID" value="ODA33807.1"/>
    <property type="molecule type" value="Genomic_DNA"/>
</dbReference>
<dbReference type="Gene3D" id="1.10.287.130">
    <property type="match status" value="1"/>
</dbReference>
<keyword evidence="6" id="KW-0597">Phosphoprotein</keyword>
<dbReference type="SMART" id="SM00091">
    <property type="entry name" value="PAS"/>
    <property type="match status" value="1"/>
</dbReference>
<comment type="catalytic activity">
    <reaction evidence="1">
        <text>ATP + protein L-histidine = ADP + protein N-phospho-L-histidine.</text>
        <dbReference type="EC" id="2.7.13.3"/>
    </reaction>
</comment>
<dbReference type="SMART" id="SM00387">
    <property type="entry name" value="HATPase_c"/>
    <property type="match status" value="1"/>
</dbReference>
<evidence type="ECO:0000256" key="16">
    <source>
        <dbReference type="SAM" id="Coils"/>
    </source>
</evidence>
<evidence type="ECO:0000259" key="19">
    <source>
        <dbReference type="PROSITE" id="PS50112"/>
    </source>
</evidence>
<gene>
    <name evidence="21" type="ORF">A8L45_09020</name>
</gene>
<evidence type="ECO:0000256" key="12">
    <source>
        <dbReference type="ARBA" id="ARBA00022989"/>
    </source>
</evidence>
<comment type="subcellular location">
    <subcellularLocation>
        <location evidence="2">Cell inner membrane</location>
        <topology evidence="2">Multi-pass membrane protein</topology>
    </subcellularLocation>
</comment>
<dbReference type="PIRSF" id="PIRSF036431">
    <property type="entry name" value="STHK_DctB"/>
    <property type="match status" value="1"/>
</dbReference>
<evidence type="ECO:0000256" key="3">
    <source>
        <dbReference type="ARBA" id="ARBA00012438"/>
    </source>
</evidence>
<dbReference type="PROSITE" id="PS50112">
    <property type="entry name" value="PAS"/>
    <property type="match status" value="1"/>
</dbReference>
<keyword evidence="22" id="KW-1185">Reference proteome</keyword>
<evidence type="ECO:0000256" key="9">
    <source>
        <dbReference type="ARBA" id="ARBA00022741"/>
    </source>
</evidence>
<dbReference type="InterPro" id="IPR036890">
    <property type="entry name" value="HATPase_C_sf"/>
</dbReference>
<keyword evidence="9" id="KW-0547">Nucleotide-binding</keyword>
<comment type="caution">
    <text evidence="21">The sequence shown here is derived from an EMBL/GenBank/DDBJ whole genome shotgun (WGS) entry which is preliminary data.</text>
</comment>
<keyword evidence="8 17" id="KW-0812">Transmembrane</keyword>
<evidence type="ECO:0000313" key="21">
    <source>
        <dbReference type="EMBL" id="ODA33807.1"/>
    </source>
</evidence>
<evidence type="ECO:0000313" key="22">
    <source>
        <dbReference type="Proteomes" id="UP000094936"/>
    </source>
</evidence>
<evidence type="ECO:0000259" key="18">
    <source>
        <dbReference type="PROSITE" id="PS50109"/>
    </source>
</evidence>
<dbReference type="Pfam" id="PF13426">
    <property type="entry name" value="PAS_9"/>
    <property type="match status" value="1"/>
</dbReference>
<keyword evidence="5" id="KW-0997">Cell inner membrane</keyword>
<evidence type="ECO:0000256" key="5">
    <source>
        <dbReference type="ARBA" id="ARBA00022519"/>
    </source>
</evidence>
<evidence type="ECO:0000256" key="10">
    <source>
        <dbReference type="ARBA" id="ARBA00022777"/>
    </source>
</evidence>
<keyword evidence="13" id="KW-0902">Two-component regulatory system</keyword>